<dbReference type="Pfam" id="PF22117">
    <property type="entry name" value="Fer4_Nqo3"/>
    <property type="match status" value="1"/>
</dbReference>
<dbReference type="EMBL" id="ACJX03000001">
    <property type="protein sequence ID" value="KRT34643.1"/>
    <property type="molecule type" value="Genomic_DNA"/>
</dbReference>
<dbReference type="eggNOG" id="COG0493">
    <property type="taxonomic scope" value="Bacteria"/>
</dbReference>
<dbReference type="eggNOG" id="COG1034">
    <property type="taxonomic scope" value="Bacteria"/>
</dbReference>
<dbReference type="PANTHER" id="PTHR42783">
    <property type="entry name" value="GLUTAMATE SYNTHASE [NADPH] SMALL CHAIN"/>
    <property type="match status" value="1"/>
</dbReference>
<dbReference type="SUPFAM" id="SSF46548">
    <property type="entry name" value="alpha-helical ferredoxin"/>
    <property type="match status" value="1"/>
</dbReference>
<dbReference type="GO" id="GO:0051539">
    <property type="term" value="F:4 iron, 4 sulfur cluster binding"/>
    <property type="evidence" value="ECO:0007669"/>
    <property type="project" value="UniProtKB-KW"/>
</dbReference>
<dbReference type="CDD" id="cd00207">
    <property type="entry name" value="fer2"/>
    <property type="match status" value="1"/>
</dbReference>
<feature type="domain" description="2Fe-2S ferredoxin-type" evidence="6">
    <location>
        <begin position="3"/>
        <end position="81"/>
    </location>
</feature>
<sequence length="1077" mass="119715">MERNIRVLLNGREGYGYPGQTILDLCKDCGVDIPFLCYDPHLSTHGGCSVCLVEVKGAKALVRACSNKISQGMEIYANTERTIAARRTALELLLSDHVGDCRPPCTLACPARGDVQGYVNLAASGFYKEALDLLHENVTLPASIGRICPAPCQEKCRRNFVDEEPVSIREIKRFVGDWAIENGMLGHIDEIQENGHSVAIVGGGPAGLSAAFFLRKKGYAVTIFEKESHLGGMMRYGIPEYRLPRDILQKEIDWLLSWGIKVQTDTALGRDITLEQLRREFDAILLAFGCWQSTPLRVPGENLKGVFGGINFLYQVNNHLPVEIGKKVAVIGGGNTAMDACRCAKRLGAEEVTVVYRRTRQEMPAEDAEIEEAMEEGVNFIFLAAPKEISGDESVRELVCEKMVLGEPDESGRRRPIPTGETFTLTVDTVIAAIGQRAVLDFLPPEIHDGRKILDDDNYATPLEKVFLCGDLRTGPDIAIAAIGEGHFAAESIHHFITRGYPKRPFECDVTREDLGPEDFRDKKKQPREIPKIFPAEERLEKPFEEFNMGLTEEQVKIDASRCMECGCPDVFECKLRSYSIEYEASPTRLSGERIKRLEEKLKYFDRNMDKCILCGRCVRTCDEIVGLHAIDFVSRGFVSTIHDAYMKPLDESECTGCGLCVQLCPVGALTEKRIERWPHSEIPTATKTTCGECSLGCEIYVNADKGKRNVVRVTTELGSPTSPTRGLCCFKARTFHLKRQRPEINKDIKETLPELVDFLHSEGVVSLFLGNSLSNEEYESIKEFLNRKGQNIAVSILEADDFKAFTSLAEEANLKRCRLGQIYESDVVFVIDENMDQEVPLITTMLRKNVREDGLKVIYLGSDPGLLDRGTTILLKTDVAEIYPILESFTDERLIKKTSELSGIKETTLVRAINTLKSAKYPIFLAGPKVTSNASSAKAFVKLCSTLDKCSYIPLYRGANTEGALRVLGDLLTPTIDNLSMIKKGQVTKLMLVEPDQATVEVLQGVNADNRAKCALLASRSFEDIKADLVMPIAGWYERQGKVINVSGEILKQEITVIPQKKSKTLSSLIKALTEI</sequence>
<dbReference type="Pfam" id="PF07992">
    <property type="entry name" value="Pyr_redox_2"/>
    <property type="match status" value="1"/>
</dbReference>
<evidence type="ECO:0000259" key="6">
    <source>
        <dbReference type="PROSITE" id="PS51085"/>
    </source>
</evidence>
<evidence type="ECO:0000256" key="4">
    <source>
        <dbReference type="ARBA" id="ARBA00023004"/>
    </source>
</evidence>
<keyword evidence="3" id="KW-0677">Repeat</keyword>
<dbReference type="Pfam" id="PF14691">
    <property type="entry name" value="Fer4_20"/>
    <property type="match status" value="1"/>
</dbReference>
<accession>A0A0T5X8L5</accession>
<keyword evidence="5" id="KW-0411">Iron-sulfur</keyword>
<dbReference type="Gene3D" id="2.20.25.90">
    <property type="entry name" value="ADC-like domains"/>
    <property type="match status" value="1"/>
</dbReference>
<dbReference type="InterPro" id="IPR001041">
    <property type="entry name" value="2Fe-2S_ferredoxin-type"/>
</dbReference>
<dbReference type="SUPFAM" id="SSF54292">
    <property type="entry name" value="2Fe-2S ferredoxin-like"/>
    <property type="match status" value="1"/>
</dbReference>
<dbReference type="OrthoDB" id="9803192at2"/>
<dbReference type="PRINTS" id="PR00419">
    <property type="entry name" value="ADXRDTASE"/>
</dbReference>
<dbReference type="Gene3D" id="3.40.50.720">
    <property type="entry name" value="NAD(P)-binding Rossmann-like Domain"/>
    <property type="match status" value="1"/>
</dbReference>
<dbReference type="FunFam" id="3.30.70.20:FF:000035">
    <property type="entry name" value="Iron hydrogenase 1"/>
    <property type="match status" value="1"/>
</dbReference>
<dbReference type="SUPFAM" id="SSF51971">
    <property type="entry name" value="Nucleotide-binding domain"/>
    <property type="match status" value="1"/>
</dbReference>
<dbReference type="GO" id="GO:0016491">
    <property type="term" value="F:oxidoreductase activity"/>
    <property type="evidence" value="ECO:0007669"/>
    <property type="project" value="InterPro"/>
</dbReference>
<dbReference type="STRING" id="592015.HMPREF1705_03879"/>
<dbReference type="PROSITE" id="PS51669">
    <property type="entry name" value="4FE4S_MOW_BIS_MGD"/>
    <property type="match status" value="1"/>
</dbReference>
<keyword evidence="2" id="KW-0479">Metal-binding</keyword>
<evidence type="ECO:0000256" key="3">
    <source>
        <dbReference type="ARBA" id="ARBA00022737"/>
    </source>
</evidence>
<proteinExistence type="predicted"/>
<evidence type="ECO:0000259" key="8">
    <source>
        <dbReference type="PROSITE" id="PS51669"/>
    </source>
</evidence>
<protein>
    <submittedName>
        <fullName evidence="9">Pyridine nucleotide-disulfide oxidoreductase</fullName>
    </submittedName>
</protein>
<dbReference type="AlphaFoldDB" id="A0A0T5X8L5"/>
<name>A0A0T5X8L5_9BACT</name>
<evidence type="ECO:0000256" key="1">
    <source>
        <dbReference type="ARBA" id="ARBA00022485"/>
    </source>
</evidence>
<dbReference type="Pfam" id="PF13510">
    <property type="entry name" value="Fer2_4"/>
    <property type="match status" value="1"/>
</dbReference>
<dbReference type="SUPFAM" id="SSF54862">
    <property type="entry name" value="4Fe-4S ferredoxins"/>
    <property type="match status" value="1"/>
</dbReference>
<dbReference type="Proteomes" id="UP000005273">
    <property type="component" value="Unassembled WGS sequence"/>
</dbReference>
<dbReference type="GO" id="GO:0046872">
    <property type="term" value="F:metal ion binding"/>
    <property type="evidence" value="ECO:0007669"/>
    <property type="project" value="UniProtKB-KW"/>
</dbReference>
<reference evidence="10" key="1">
    <citation type="submission" date="2012-09" db="EMBL/GenBank/DDBJ databases">
        <authorList>
            <person name="Weinstock G."/>
            <person name="Sodergren E."/>
            <person name="Clifton S."/>
            <person name="Fulton L."/>
            <person name="Fulton B."/>
            <person name="Courtney L."/>
            <person name="Fronick C."/>
            <person name="Harrison M."/>
            <person name="Strong C."/>
            <person name="Farmer C."/>
            <person name="Delehaunty K."/>
            <person name="Markovic C."/>
            <person name="Hall O."/>
            <person name="Minx P."/>
            <person name="Tomlinson C."/>
            <person name="Mitreva M."/>
            <person name="Nelson J."/>
            <person name="Hou S."/>
            <person name="Wollam A."/>
            <person name="Pepin K.H."/>
            <person name="Johnson M."/>
            <person name="Bhonagiri V."/>
            <person name="Nash W.E."/>
            <person name="Suruliraj S."/>
            <person name="Warren W."/>
            <person name="Chinwalla A."/>
            <person name="Mardis E.R."/>
            <person name="Wilson R.K."/>
        </authorList>
    </citation>
    <scope>NUCLEOTIDE SEQUENCE [LARGE SCALE GENOMIC DNA]</scope>
    <source>
        <strain evidence="10">OS1</strain>
    </source>
</reference>
<dbReference type="PROSITE" id="PS51379">
    <property type="entry name" value="4FE4S_FER_2"/>
    <property type="match status" value="2"/>
</dbReference>
<dbReference type="Gene3D" id="3.50.50.60">
    <property type="entry name" value="FAD/NAD(P)-binding domain"/>
    <property type="match status" value="1"/>
</dbReference>
<keyword evidence="1" id="KW-0004">4Fe-4S</keyword>
<dbReference type="PANTHER" id="PTHR42783:SF3">
    <property type="entry name" value="GLUTAMATE SYNTHASE [NADPH] SMALL CHAIN-RELATED"/>
    <property type="match status" value="1"/>
</dbReference>
<gene>
    <name evidence="9" type="ORF">HMPREF1705_03879</name>
</gene>
<feature type="domain" description="4Fe-4S ferredoxin-type" evidence="7">
    <location>
        <begin position="646"/>
        <end position="675"/>
    </location>
</feature>
<dbReference type="InterPro" id="IPR023753">
    <property type="entry name" value="FAD/NAD-binding_dom"/>
</dbReference>
<feature type="domain" description="4Fe-4S Mo/W bis-MGD-type" evidence="8">
    <location>
        <begin position="684"/>
        <end position="744"/>
    </location>
</feature>
<evidence type="ECO:0000313" key="9">
    <source>
        <dbReference type="EMBL" id="KRT34643.1"/>
    </source>
</evidence>
<dbReference type="InterPro" id="IPR036188">
    <property type="entry name" value="FAD/NAD-bd_sf"/>
</dbReference>
<dbReference type="InterPro" id="IPR036010">
    <property type="entry name" value="2Fe-2S_ferredoxin-like_sf"/>
</dbReference>
<dbReference type="InterPro" id="IPR006656">
    <property type="entry name" value="Mopterin_OxRdtase"/>
</dbReference>
<feature type="domain" description="4Fe-4S ferredoxin-type" evidence="7">
    <location>
        <begin position="603"/>
        <end position="636"/>
    </location>
</feature>
<dbReference type="Pfam" id="PF00384">
    <property type="entry name" value="Molybdopterin"/>
    <property type="match status" value="1"/>
</dbReference>
<evidence type="ECO:0000256" key="5">
    <source>
        <dbReference type="ARBA" id="ARBA00023014"/>
    </source>
</evidence>
<dbReference type="PROSITE" id="PS00198">
    <property type="entry name" value="4FE4S_FER_1"/>
    <property type="match status" value="1"/>
</dbReference>
<dbReference type="Gene3D" id="3.10.20.740">
    <property type="match status" value="1"/>
</dbReference>
<dbReference type="InterPro" id="IPR017896">
    <property type="entry name" value="4Fe4S_Fe-S-bd"/>
</dbReference>
<dbReference type="PROSITE" id="PS51085">
    <property type="entry name" value="2FE2S_FER_2"/>
    <property type="match status" value="1"/>
</dbReference>
<dbReference type="InterPro" id="IPR017900">
    <property type="entry name" value="4Fe4S_Fe_S_CS"/>
</dbReference>
<keyword evidence="4" id="KW-0408">Iron</keyword>
<dbReference type="InterPro" id="IPR028261">
    <property type="entry name" value="DPD_II"/>
</dbReference>
<dbReference type="eggNOG" id="COG3383">
    <property type="taxonomic scope" value="Bacteria"/>
</dbReference>
<evidence type="ECO:0000313" key="10">
    <source>
        <dbReference type="Proteomes" id="UP000005273"/>
    </source>
</evidence>
<dbReference type="InterPro" id="IPR054351">
    <property type="entry name" value="NADH_UbQ_OxRdtase_ferredoxin"/>
</dbReference>
<organism evidence="9 10">
    <name type="scientific">Acetomicrobium hydrogeniformans ATCC BAA-1850</name>
    <dbReference type="NCBI Taxonomy" id="592015"/>
    <lineage>
        <taxon>Bacteria</taxon>
        <taxon>Thermotogati</taxon>
        <taxon>Synergistota</taxon>
        <taxon>Synergistia</taxon>
        <taxon>Synergistales</taxon>
        <taxon>Acetomicrobiaceae</taxon>
        <taxon>Acetomicrobium</taxon>
    </lineage>
</organism>
<evidence type="ECO:0000259" key="7">
    <source>
        <dbReference type="PROSITE" id="PS51379"/>
    </source>
</evidence>
<dbReference type="SUPFAM" id="SSF53706">
    <property type="entry name" value="Formate dehydrogenase/DMSO reductase, domains 1-3"/>
    <property type="match status" value="1"/>
</dbReference>
<dbReference type="Gene3D" id="3.30.70.20">
    <property type="match status" value="1"/>
</dbReference>
<comment type="caution">
    <text evidence="9">The sequence shown here is derived from an EMBL/GenBank/DDBJ whole genome shotgun (WGS) entry which is preliminary data.</text>
</comment>
<evidence type="ECO:0000256" key="2">
    <source>
        <dbReference type="ARBA" id="ARBA00022723"/>
    </source>
</evidence>
<dbReference type="RefSeq" id="WP_009200480.1">
    <property type="nucleotide sequence ID" value="NZ_ACJX03000001.1"/>
</dbReference>
<dbReference type="InterPro" id="IPR006963">
    <property type="entry name" value="Mopterin_OxRdtase_4Fe-4S_dom"/>
</dbReference>
<keyword evidence="10" id="KW-1185">Reference proteome</keyword>